<dbReference type="GO" id="GO:0003723">
    <property type="term" value="F:RNA binding"/>
    <property type="evidence" value="ECO:0007669"/>
    <property type="project" value="TreeGrafter"/>
</dbReference>
<comment type="caution">
    <text evidence="3">The sequence shown here is derived from an EMBL/GenBank/DDBJ whole genome shotgun (WGS) entry which is preliminary data.</text>
</comment>
<dbReference type="GO" id="GO:0005524">
    <property type="term" value="F:ATP binding"/>
    <property type="evidence" value="ECO:0007669"/>
    <property type="project" value="InterPro"/>
</dbReference>
<keyword evidence="1" id="KW-0963">Cytoplasm</keyword>
<accession>A0A1R3HHX9</accession>
<dbReference type="EMBL" id="AWUE01020108">
    <property type="protein sequence ID" value="OMO69895.1"/>
    <property type="molecule type" value="Genomic_DNA"/>
</dbReference>
<dbReference type="Proteomes" id="UP000187203">
    <property type="component" value="Unassembled WGS sequence"/>
</dbReference>
<dbReference type="GO" id="GO:0005829">
    <property type="term" value="C:cytosol"/>
    <property type="evidence" value="ECO:0007669"/>
    <property type="project" value="TreeGrafter"/>
</dbReference>
<dbReference type="GO" id="GO:0006422">
    <property type="term" value="P:aspartyl-tRNA aminoacylation"/>
    <property type="evidence" value="ECO:0007669"/>
    <property type="project" value="InterPro"/>
</dbReference>
<dbReference type="AlphaFoldDB" id="A0A1R3HHX9"/>
<dbReference type="GO" id="GO:0004815">
    <property type="term" value="F:aspartate-tRNA ligase activity"/>
    <property type="evidence" value="ECO:0007669"/>
    <property type="project" value="InterPro"/>
</dbReference>
<evidence type="ECO:0000256" key="2">
    <source>
        <dbReference type="SAM" id="MobiDB-lite"/>
    </source>
</evidence>
<dbReference type="STRING" id="93759.A0A1R3HHX9"/>
<evidence type="ECO:0000256" key="1">
    <source>
        <dbReference type="ARBA" id="ARBA00022490"/>
    </source>
</evidence>
<dbReference type="PANTHER" id="PTHR43450:SF1">
    <property type="entry name" value="ASPARTATE--TRNA LIGASE, CYTOPLASMIC"/>
    <property type="match status" value="1"/>
</dbReference>
<reference evidence="4" key="1">
    <citation type="submission" date="2013-09" db="EMBL/GenBank/DDBJ databases">
        <title>Corchorus olitorius genome sequencing.</title>
        <authorList>
            <person name="Alam M."/>
            <person name="Haque M.S."/>
            <person name="Islam M.S."/>
            <person name="Emdad E.M."/>
            <person name="Islam M.M."/>
            <person name="Ahmed B."/>
            <person name="Halim A."/>
            <person name="Hossen Q.M.M."/>
            <person name="Hossain M.Z."/>
            <person name="Ahmed R."/>
            <person name="Khan M.M."/>
            <person name="Islam R."/>
            <person name="Rashid M.M."/>
            <person name="Khan S.A."/>
            <person name="Rahman M.S."/>
            <person name="Alam M."/>
            <person name="Yahiya A.S."/>
            <person name="Khan M.S."/>
            <person name="Azam M.S."/>
            <person name="Haque T."/>
            <person name="Lashkar M.Z.H."/>
            <person name="Akhand A.I."/>
            <person name="Morshed G."/>
            <person name="Roy S."/>
            <person name="Uddin K.S."/>
            <person name="Rabeya T."/>
            <person name="Hossain A.S."/>
            <person name="Chowdhury A."/>
            <person name="Snigdha A.R."/>
            <person name="Mortoza M.S."/>
            <person name="Matin S.A."/>
            <person name="Hoque S.M.E."/>
            <person name="Islam M.K."/>
            <person name="Roy D.K."/>
            <person name="Haider R."/>
            <person name="Moosa M.M."/>
            <person name="Elias S.M."/>
            <person name="Hasan A.M."/>
            <person name="Jahan S."/>
            <person name="Shafiuddin M."/>
            <person name="Mahmood N."/>
            <person name="Shommy N.S."/>
        </authorList>
    </citation>
    <scope>NUCLEOTIDE SEQUENCE [LARGE SCALE GENOMIC DNA]</scope>
    <source>
        <strain evidence="4">cv. O-4</strain>
    </source>
</reference>
<keyword evidence="3" id="KW-0436">Ligase</keyword>
<dbReference type="InterPro" id="IPR004523">
    <property type="entry name" value="Asp-tRNA_synthase_2"/>
</dbReference>
<gene>
    <name evidence="3" type="ORF">COLO4_28883</name>
</gene>
<organism evidence="3 4">
    <name type="scientific">Corchorus olitorius</name>
    <dbReference type="NCBI Taxonomy" id="93759"/>
    <lineage>
        <taxon>Eukaryota</taxon>
        <taxon>Viridiplantae</taxon>
        <taxon>Streptophyta</taxon>
        <taxon>Embryophyta</taxon>
        <taxon>Tracheophyta</taxon>
        <taxon>Spermatophyta</taxon>
        <taxon>Magnoliopsida</taxon>
        <taxon>eudicotyledons</taxon>
        <taxon>Gunneridae</taxon>
        <taxon>Pentapetalae</taxon>
        <taxon>rosids</taxon>
        <taxon>malvids</taxon>
        <taxon>Malvales</taxon>
        <taxon>Malvaceae</taxon>
        <taxon>Grewioideae</taxon>
        <taxon>Apeibeae</taxon>
        <taxon>Corchorus</taxon>
    </lineage>
</organism>
<evidence type="ECO:0000313" key="3">
    <source>
        <dbReference type="EMBL" id="OMO69895.1"/>
    </source>
</evidence>
<dbReference type="PANTHER" id="PTHR43450">
    <property type="entry name" value="ASPARTYL-TRNA SYNTHETASE"/>
    <property type="match status" value="1"/>
</dbReference>
<dbReference type="GO" id="GO:0017101">
    <property type="term" value="C:aminoacyl-tRNA synthetase multienzyme complex"/>
    <property type="evidence" value="ECO:0007669"/>
    <property type="project" value="TreeGrafter"/>
</dbReference>
<evidence type="ECO:0000313" key="4">
    <source>
        <dbReference type="Proteomes" id="UP000187203"/>
    </source>
</evidence>
<sequence length="57" mass="6207">MTGNHFPIIKPSSNTAHTGEEISSGGQRIHAPEYLAERAEACGIDVKTLTNHIDSFR</sequence>
<proteinExistence type="predicted"/>
<keyword evidence="4" id="KW-1185">Reference proteome</keyword>
<name>A0A1R3HHX9_9ROSI</name>
<feature type="region of interest" description="Disordered" evidence="2">
    <location>
        <begin position="1"/>
        <end position="30"/>
    </location>
</feature>
<dbReference type="OrthoDB" id="372395at2759"/>
<protein>
    <submittedName>
        <fullName evidence="3">Aspartate--tRNA ligase, cytoplasmic-like protein</fullName>
    </submittedName>
</protein>